<comment type="caution">
    <text evidence="1">The sequence shown here is derived from an EMBL/GenBank/DDBJ whole genome shotgun (WGS) entry which is preliminary data.</text>
</comment>
<dbReference type="EMBL" id="BARS01032664">
    <property type="protein sequence ID" value="GAG17103.1"/>
    <property type="molecule type" value="Genomic_DNA"/>
</dbReference>
<organism evidence="1">
    <name type="scientific">marine sediment metagenome</name>
    <dbReference type="NCBI Taxonomy" id="412755"/>
    <lineage>
        <taxon>unclassified sequences</taxon>
        <taxon>metagenomes</taxon>
        <taxon>ecological metagenomes</taxon>
    </lineage>
</organism>
<name>X0VXE5_9ZZZZ</name>
<reference evidence="1" key="1">
    <citation type="journal article" date="2014" name="Front. Microbiol.">
        <title>High frequency of phylogenetically diverse reductive dehalogenase-homologous genes in deep subseafloor sedimentary metagenomes.</title>
        <authorList>
            <person name="Kawai M."/>
            <person name="Futagami T."/>
            <person name="Toyoda A."/>
            <person name="Takaki Y."/>
            <person name="Nishi S."/>
            <person name="Hori S."/>
            <person name="Arai W."/>
            <person name="Tsubouchi T."/>
            <person name="Morono Y."/>
            <person name="Uchiyama I."/>
            <person name="Ito T."/>
            <person name="Fujiyama A."/>
            <person name="Inagaki F."/>
            <person name="Takami H."/>
        </authorList>
    </citation>
    <scope>NUCLEOTIDE SEQUENCE</scope>
    <source>
        <strain evidence="1">Expedition CK06-06</strain>
    </source>
</reference>
<dbReference type="AlphaFoldDB" id="X0VXE5"/>
<sequence length="49" mass="5846">MPFTKAGRNRNVSPSGRVFTDKQVKLYYATDGFKKSKLSKKRRRKRKRK</sequence>
<accession>X0VXE5</accession>
<gene>
    <name evidence="1" type="ORF">S01H1_50684</name>
</gene>
<evidence type="ECO:0000313" key="1">
    <source>
        <dbReference type="EMBL" id="GAG17103.1"/>
    </source>
</evidence>
<proteinExistence type="predicted"/>
<protein>
    <submittedName>
        <fullName evidence="1">Uncharacterized protein</fullName>
    </submittedName>
</protein>